<comment type="caution">
    <text evidence="7">The sequence shown here is derived from an EMBL/GenBank/DDBJ whole genome shotgun (WGS) entry which is preliminary data.</text>
</comment>
<dbReference type="Gene3D" id="3.30.230.10">
    <property type="match status" value="1"/>
</dbReference>
<dbReference type="InterPro" id="IPR000754">
    <property type="entry name" value="Ribosomal_uS9"/>
</dbReference>
<evidence type="ECO:0000256" key="3">
    <source>
        <dbReference type="ARBA" id="ARBA00023274"/>
    </source>
</evidence>
<dbReference type="SUPFAM" id="SSF54211">
    <property type="entry name" value="Ribosomal protein S5 domain 2-like"/>
    <property type="match status" value="1"/>
</dbReference>
<evidence type="ECO:0000313" key="7">
    <source>
        <dbReference type="EMBL" id="KAL1900257.1"/>
    </source>
</evidence>
<keyword evidence="8" id="KW-1185">Reference proteome</keyword>
<name>A0ABR3ZJ86_9PEZI</name>
<proteinExistence type="inferred from homology"/>
<dbReference type="Proteomes" id="UP001583186">
    <property type="component" value="Unassembled WGS sequence"/>
</dbReference>
<protein>
    <recommendedName>
        <fullName evidence="4">Small ribosomal subunit protein uS9m</fullName>
    </recommendedName>
    <alternativeName>
        <fullName evidence="5">37S ribosomal protein S9, mitochondrial</fullName>
    </alternativeName>
</protein>
<evidence type="ECO:0000256" key="5">
    <source>
        <dbReference type="ARBA" id="ARBA00042623"/>
    </source>
</evidence>
<organism evidence="7 8">
    <name type="scientific">Sporothrix stenoceras</name>
    <dbReference type="NCBI Taxonomy" id="5173"/>
    <lineage>
        <taxon>Eukaryota</taxon>
        <taxon>Fungi</taxon>
        <taxon>Dikarya</taxon>
        <taxon>Ascomycota</taxon>
        <taxon>Pezizomycotina</taxon>
        <taxon>Sordariomycetes</taxon>
        <taxon>Sordariomycetidae</taxon>
        <taxon>Ophiostomatales</taxon>
        <taxon>Ophiostomataceae</taxon>
        <taxon>Sporothrix</taxon>
    </lineage>
</organism>
<sequence length="373" mass="41243">MASLRAGILLRKAANVCSRPWLQLDQQFSLLRVSPAHVASKAAASQILAQTQTRSLQHHRPERPVREMVPESLAGSDLAMDTYIDELTGGSISNIAQSGANTSPTGNAADGVDGLEGLASLTNSTKAKMDGFARAVPASPSYFTRLETITDRLLVLQELFRRYNRLPQVPAEDMKPVAWMSFEHFKEEFGDRVKLAMYHQFMGMVRRLHRIHPKLQPRAVREFVEPYVRDVTSEVSQAKALPIDPFGRALGVGRRKESVARAWVVEGTGEVRVNGKTLSNAFGRVHDRESATWALRATERMDKYNVWALVEGGGTTGQAEALTLAVAKGLVAHEPALKTPLRKAGCITRDPRAVERKKPGHVKARKMPAWVKR</sequence>
<keyword evidence="3 6" id="KW-0687">Ribonucleoprotein</keyword>
<dbReference type="PANTHER" id="PTHR21569">
    <property type="entry name" value="RIBOSOMAL PROTEIN S9"/>
    <property type="match status" value="1"/>
</dbReference>
<evidence type="ECO:0000313" key="8">
    <source>
        <dbReference type="Proteomes" id="UP001583186"/>
    </source>
</evidence>
<keyword evidence="2 6" id="KW-0689">Ribosomal protein</keyword>
<dbReference type="InterPro" id="IPR020574">
    <property type="entry name" value="Ribosomal_uS9_CS"/>
</dbReference>
<dbReference type="PANTHER" id="PTHR21569:SF1">
    <property type="entry name" value="SMALL RIBOSOMAL SUBUNIT PROTEIN US9M"/>
    <property type="match status" value="1"/>
</dbReference>
<dbReference type="EMBL" id="JAWCUI010000010">
    <property type="protein sequence ID" value="KAL1900257.1"/>
    <property type="molecule type" value="Genomic_DNA"/>
</dbReference>
<dbReference type="GO" id="GO:0005840">
    <property type="term" value="C:ribosome"/>
    <property type="evidence" value="ECO:0007669"/>
    <property type="project" value="UniProtKB-KW"/>
</dbReference>
<gene>
    <name evidence="7" type="primary">MRPS9</name>
    <name evidence="7" type="ORF">Sste5346_002568</name>
</gene>
<dbReference type="InterPro" id="IPR020568">
    <property type="entry name" value="Ribosomal_Su5_D2-typ_SF"/>
</dbReference>
<accession>A0ABR3ZJ86</accession>
<evidence type="ECO:0000256" key="4">
    <source>
        <dbReference type="ARBA" id="ARBA00039318"/>
    </source>
</evidence>
<evidence type="ECO:0000256" key="2">
    <source>
        <dbReference type="ARBA" id="ARBA00022980"/>
    </source>
</evidence>
<reference evidence="7 8" key="1">
    <citation type="journal article" date="2024" name="IMA Fungus">
        <title>IMA Genome - F19 : A genome assembly and annotation guide to empower mycologists, including annotated draft genome sequences of Ceratocystis pirilliformis, Diaporthe australafricana, Fusarium ophioides, Paecilomyces lecythidis, and Sporothrix stenoceras.</title>
        <authorList>
            <person name="Aylward J."/>
            <person name="Wilson A.M."/>
            <person name="Visagie C.M."/>
            <person name="Spraker J."/>
            <person name="Barnes I."/>
            <person name="Buitendag C."/>
            <person name="Ceriani C."/>
            <person name="Del Mar Angel L."/>
            <person name="du Plessis D."/>
            <person name="Fuchs T."/>
            <person name="Gasser K."/>
            <person name="Kramer D."/>
            <person name="Li W."/>
            <person name="Munsamy K."/>
            <person name="Piso A."/>
            <person name="Price J.L."/>
            <person name="Sonnekus B."/>
            <person name="Thomas C."/>
            <person name="van der Nest A."/>
            <person name="van Dijk A."/>
            <person name="van Heerden A."/>
            <person name="van Vuuren N."/>
            <person name="Yilmaz N."/>
            <person name="Duong T.A."/>
            <person name="van der Merwe N.A."/>
            <person name="Wingfield M.J."/>
            <person name="Wingfield B.D."/>
        </authorList>
    </citation>
    <scope>NUCLEOTIDE SEQUENCE [LARGE SCALE GENOMIC DNA]</scope>
    <source>
        <strain evidence="7 8">CMW 5346</strain>
    </source>
</reference>
<evidence type="ECO:0000256" key="1">
    <source>
        <dbReference type="ARBA" id="ARBA00005251"/>
    </source>
</evidence>
<dbReference type="InterPro" id="IPR023035">
    <property type="entry name" value="Ribosomal_uS9_bac/plastid"/>
</dbReference>
<dbReference type="Pfam" id="PF00380">
    <property type="entry name" value="Ribosomal_S9"/>
    <property type="match status" value="1"/>
</dbReference>
<dbReference type="NCBIfam" id="NF001099">
    <property type="entry name" value="PRK00132.1"/>
    <property type="match status" value="1"/>
</dbReference>
<dbReference type="PROSITE" id="PS00360">
    <property type="entry name" value="RIBOSOMAL_S9"/>
    <property type="match status" value="1"/>
</dbReference>
<comment type="similarity">
    <text evidence="1 6">Belongs to the universal ribosomal protein uS9 family.</text>
</comment>
<dbReference type="InterPro" id="IPR014721">
    <property type="entry name" value="Ribsml_uS5_D2-typ_fold_subgr"/>
</dbReference>
<evidence type="ECO:0000256" key="6">
    <source>
        <dbReference type="RuleBase" id="RU003815"/>
    </source>
</evidence>